<gene>
    <name evidence="2" type="ORF">CEUSTIGMA_g6011.t1</name>
</gene>
<feature type="compositionally biased region" description="Polar residues" evidence="1">
    <location>
        <begin position="1"/>
        <end position="10"/>
    </location>
</feature>
<evidence type="ECO:0008006" key="4">
    <source>
        <dbReference type="Google" id="ProtNLM"/>
    </source>
</evidence>
<proteinExistence type="predicted"/>
<evidence type="ECO:0000313" key="3">
    <source>
        <dbReference type="Proteomes" id="UP000232323"/>
    </source>
</evidence>
<name>A0A250X667_9CHLO</name>
<comment type="caution">
    <text evidence="2">The sequence shown here is derived from an EMBL/GenBank/DDBJ whole genome shotgun (WGS) entry which is preliminary data.</text>
</comment>
<evidence type="ECO:0000256" key="1">
    <source>
        <dbReference type="SAM" id="MobiDB-lite"/>
    </source>
</evidence>
<dbReference type="Proteomes" id="UP000232323">
    <property type="component" value="Unassembled WGS sequence"/>
</dbReference>
<accession>A0A250X667</accession>
<sequence>MEVPSQNAQSDDMKKVSFSFPTPETDLSETAKLLDTFSRLPPTTAMVAPAPQVATTAPSAPHNMDAIPNSVDEWPKNPQRLPCTHCGHYIETSTNEETEYMGCKACFTGNPVFRRSYVHYCPNCGESIGFHYTGEDCFCNHQRSTMTCDRVIAASCSWQGCCTE</sequence>
<protein>
    <recommendedName>
        <fullName evidence="4">LITAF domain-containing protein</fullName>
    </recommendedName>
</protein>
<keyword evidence="3" id="KW-1185">Reference proteome</keyword>
<organism evidence="2 3">
    <name type="scientific">Chlamydomonas eustigma</name>
    <dbReference type="NCBI Taxonomy" id="1157962"/>
    <lineage>
        <taxon>Eukaryota</taxon>
        <taxon>Viridiplantae</taxon>
        <taxon>Chlorophyta</taxon>
        <taxon>core chlorophytes</taxon>
        <taxon>Chlorophyceae</taxon>
        <taxon>CS clade</taxon>
        <taxon>Chlamydomonadales</taxon>
        <taxon>Chlamydomonadaceae</taxon>
        <taxon>Chlamydomonas</taxon>
    </lineage>
</organism>
<dbReference type="EMBL" id="BEGY01000033">
    <property type="protein sequence ID" value="GAX78571.1"/>
    <property type="molecule type" value="Genomic_DNA"/>
</dbReference>
<dbReference type="AlphaFoldDB" id="A0A250X667"/>
<feature type="region of interest" description="Disordered" evidence="1">
    <location>
        <begin position="1"/>
        <end position="22"/>
    </location>
</feature>
<reference evidence="2 3" key="1">
    <citation type="submission" date="2017-08" db="EMBL/GenBank/DDBJ databases">
        <title>Acidophilic green algal genome provides insights into adaptation to an acidic environment.</title>
        <authorList>
            <person name="Hirooka S."/>
            <person name="Hirose Y."/>
            <person name="Kanesaki Y."/>
            <person name="Higuchi S."/>
            <person name="Fujiwara T."/>
            <person name="Onuma R."/>
            <person name="Era A."/>
            <person name="Ohbayashi R."/>
            <person name="Uzuka A."/>
            <person name="Nozaki H."/>
            <person name="Yoshikawa H."/>
            <person name="Miyagishima S.Y."/>
        </authorList>
    </citation>
    <scope>NUCLEOTIDE SEQUENCE [LARGE SCALE GENOMIC DNA]</scope>
    <source>
        <strain evidence="2 3">NIES-2499</strain>
    </source>
</reference>
<dbReference type="OrthoDB" id="10673219at2759"/>
<evidence type="ECO:0000313" key="2">
    <source>
        <dbReference type="EMBL" id="GAX78571.1"/>
    </source>
</evidence>